<dbReference type="UniPathway" id="UPA00060">
    <property type="reaction ID" value="UER00141"/>
</dbReference>
<evidence type="ECO:0000256" key="7">
    <source>
        <dbReference type="ARBA" id="ARBA00047334"/>
    </source>
</evidence>
<dbReference type="OrthoDB" id="9789949at2"/>
<comment type="catalytic activity">
    <reaction evidence="9 10 11">
        <text>2-[(2R,5Z)-2-carboxy-4-methylthiazol-5(2H)-ylidene]ethyl phosphate + 4-amino-2-methyl-5-(diphosphooxymethyl)pyrimidine + 2 H(+) = thiamine phosphate + CO2 + diphosphate</text>
        <dbReference type="Rhea" id="RHEA:47844"/>
        <dbReference type="ChEBI" id="CHEBI:15378"/>
        <dbReference type="ChEBI" id="CHEBI:16526"/>
        <dbReference type="ChEBI" id="CHEBI:33019"/>
        <dbReference type="ChEBI" id="CHEBI:37575"/>
        <dbReference type="ChEBI" id="CHEBI:57841"/>
        <dbReference type="ChEBI" id="CHEBI:62899"/>
        <dbReference type="EC" id="2.5.1.3"/>
    </reaction>
</comment>
<comment type="function">
    <text evidence="1 10">Condenses 4-methyl-5-(beta-hydroxyethyl)thiazole monophosphate (THZ-P) and 2-methyl-4-amino-5-hydroxymethyl pyrimidine pyrophosphate (HMP-PP) to form thiamine monophosphate (TMP).</text>
</comment>
<evidence type="ECO:0000256" key="5">
    <source>
        <dbReference type="ARBA" id="ARBA00022842"/>
    </source>
</evidence>
<feature type="binding site" evidence="10">
    <location>
        <begin position="132"/>
        <end position="134"/>
    </location>
    <ligand>
        <name>2-[(2R,5Z)-2-carboxy-4-methylthiazol-5(2H)-ylidene]ethyl phosphate</name>
        <dbReference type="ChEBI" id="CHEBI:62899"/>
    </ligand>
</feature>
<comment type="catalytic activity">
    <reaction evidence="8 10 11">
        <text>2-(2-carboxy-4-methylthiazol-5-yl)ethyl phosphate + 4-amino-2-methyl-5-(diphosphooxymethyl)pyrimidine + 2 H(+) = thiamine phosphate + CO2 + diphosphate</text>
        <dbReference type="Rhea" id="RHEA:47848"/>
        <dbReference type="ChEBI" id="CHEBI:15378"/>
        <dbReference type="ChEBI" id="CHEBI:16526"/>
        <dbReference type="ChEBI" id="CHEBI:33019"/>
        <dbReference type="ChEBI" id="CHEBI:37575"/>
        <dbReference type="ChEBI" id="CHEBI:57841"/>
        <dbReference type="ChEBI" id="CHEBI:62890"/>
        <dbReference type="EC" id="2.5.1.3"/>
    </reaction>
</comment>
<dbReference type="GO" id="GO:0009228">
    <property type="term" value="P:thiamine biosynthetic process"/>
    <property type="evidence" value="ECO:0007669"/>
    <property type="project" value="UniProtKB-KW"/>
</dbReference>
<keyword evidence="15" id="KW-1185">Reference proteome</keyword>
<keyword evidence="6 10" id="KW-0784">Thiamine biosynthesis</keyword>
<feature type="binding site" evidence="10">
    <location>
        <position position="163"/>
    </location>
    <ligand>
        <name>2-[(2R,5Z)-2-carboxy-4-methylthiazol-5(2H)-ylidene]ethyl phosphate</name>
        <dbReference type="ChEBI" id="CHEBI:62899"/>
    </ligand>
</feature>
<dbReference type="FunFam" id="3.20.20.70:FF:000096">
    <property type="entry name" value="Thiamine-phosphate synthase"/>
    <property type="match status" value="1"/>
</dbReference>
<feature type="binding site" evidence="10">
    <location>
        <position position="106"/>
    </location>
    <ligand>
        <name>4-amino-2-methyl-5-(diphosphooxymethyl)pyrimidine</name>
        <dbReference type="ChEBI" id="CHEBI:57841"/>
    </ligand>
</feature>
<dbReference type="CDD" id="cd00564">
    <property type="entry name" value="TMP_TenI"/>
    <property type="match status" value="1"/>
</dbReference>
<dbReference type="InterPro" id="IPR022998">
    <property type="entry name" value="ThiamineP_synth_TenI"/>
</dbReference>
<sequence>MNPYQLYLVTDENIDTDAITHIVATAIEGGVTMVQLREKKASTRQFLTKAQALKRVTADAGVPLIINDRVDIALAVDADGVHLGQSDMPVKKARELLGPEKLIGLSIESESQLADVSNEPLDYIGLSAIFATNTKTDTIKAWGLDGLKHAVAMSPVPVVAIGGINETNISDIYRTGAHGAALVSAICSAQDPAAASRTLKLKMPE</sequence>
<evidence type="ECO:0000256" key="4">
    <source>
        <dbReference type="ARBA" id="ARBA00022723"/>
    </source>
</evidence>
<dbReference type="Gene3D" id="3.20.20.70">
    <property type="entry name" value="Aldolase class I"/>
    <property type="match status" value="1"/>
</dbReference>
<dbReference type="EC" id="2.5.1.3" evidence="10"/>
<evidence type="ECO:0000259" key="13">
    <source>
        <dbReference type="Pfam" id="PF02581"/>
    </source>
</evidence>
<gene>
    <name evidence="10 14" type="primary">thiE</name>
    <name evidence="14" type="ORF">CS022_00705</name>
</gene>
<feature type="binding site" evidence="10">
    <location>
        <position position="135"/>
    </location>
    <ligand>
        <name>4-amino-2-methyl-5-(diphosphooxymethyl)pyrimidine</name>
        <dbReference type="ChEBI" id="CHEBI:57841"/>
    </ligand>
</feature>
<dbReference type="GO" id="GO:0004789">
    <property type="term" value="F:thiamine-phosphate diphosphorylase activity"/>
    <property type="evidence" value="ECO:0007669"/>
    <property type="project" value="UniProtKB-UniRule"/>
</dbReference>
<dbReference type="Pfam" id="PF02581">
    <property type="entry name" value="TMP-TENI"/>
    <property type="match status" value="1"/>
</dbReference>
<dbReference type="InterPro" id="IPR034291">
    <property type="entry name" value="TMP_synthase"/>
</dbReference>
<protein>
    <recommendedName>
        <fullName evidence="10">Thiamine-phosphate synthase</fullName>
        <shortName evidence="10">TP synthase</shortName>
        <shortName evidence="10">TPS</shortName>
        <ecNumber evidence="10">2.5.1.3</ecNumber>
    </recommendedName>
    <alternativeName>
        <fullName evidence="10">Thiamine-phosphate pyrophosphorylase</fullName>
        <shortName evidence="10">TMP pyrophosphorylase</shortName>
        <shortName evidence="10">TMP-PPase</shortName>
    </alternativeName>
</protein>
<reference evidence="14 15" key="1">
    <citation type="submission" date="2017-10" db="EMBL/GenBank/DDBJ databases">
        <title>Nyctiphanis sp. nov., isolated from the stomach of the euphausiid Nyctiphanes simplex (Hansen, 1911) in the Gulf of California.</title>
        <authorList>
            <person name="Gomez-Gil B."/>
            <person name="Aguilar-Mendez M."/>
            <person name="Lopez-Cortes A."/>
            <person name="Gomez-Gutierrez J."/>
            <person name="Roque A."/>
            <person name="Lang E."/>
            <person name="Gonzalez-Castillo A."/>
        </authorList>
    </citation>
    <scope>NUCLEOTIDE SEQUENCE [LARGE SCALE GENOMIC DNA]</scope>
    <source>
        <strain evidence="14 15">CAIM 600</strain>
    </source>
</reference>
<evidence type="ECO:0000313" key="15">
    <source>
        <dbReference type="Proteomes" id="UP000290287"/>
    </source>
</evidence>
<dbReference type="EMBL" id="PEIB01000001">
    <property type="protein sequence ID" value="RXJ74779.1"/>
    <property type="molecule type" value="Genomic_DNA"/>
</dbReference>
<dbReference type="HAMAP" id="MF_00097">
    <property type="entry name" value="TMP_synthase"/>
    <property type="match status" value="1"/>
</dbReference>
<organism evidence="14 15">
    <name type="scientific">Veronia nyctiphanis</name>
    <dbReference type="NCBI Taxonomy" id="1278244"/>
    <lineage>
        <taxon>Bacteria</taxon>
        <taxon>Pseudomonadati</taxon>
        <taxon>Pseudomonadota</taxon>
        <taxon>Gammaproteobacteria</taxon>
        <taxon>Vibrionales</taxon>
        <taxon>Vibrionaceae</taxon>
        <taxon>Veronia</taxon>
    </lineage>
</organism>
<dbReference type="Proteomes" id="UP000290287">
    <property type="component" value="Unassembled WGS sequence"/>
</dbReference>
<evidence type="ECO:0000256" key="11">
    <source>
        <dbReference type="RuleBase" id="RU003826"/>
    </source>
</evidence>
<feature type="binding site" evidence="10">
    <location>
        <begin position="35"/>
        <end position="39"/>
    </location>
    <ligand>
        <name>4-amino-2-methyl-5-(diphosphooxymethyl)pyrimidine</name>
        <dbReference type="ChEBI" id="CHEBI:57841"/>
    </ligand>
</feature>
<dbReference type="PANTHER" id="PTHR20857:SF15">
    <property type="entry name" value="THIAMINE-PHOSPHATE SYNTHASE"/>
    <property type="match status" value="1"/>
</dbReference>
<evidence type="ECO:0000256" key="2">
    <source>
        <dbReference type="ARBA" id="ARBA00005165"/>
    </source>
</evidence>
<dbReference type="InterPro" id="IPR036206">
    <property type="entry name" value="ThiamineP_synth_sf"/>
</dbReference>
<comment type="similarity">
    <text evidence="10 11">Belongs to the thiamine-phosphate synthase family.</text>
</comment>
<dbReference type="SUPFAM" id="SSF51391">
    <property type="entry name" value="Thiamin phosphate synthase"/>
    <property type="match status" value="1"/>
</dbReference>
<evidence type="ECO:0000256" key="6">
    <source>
        <dbReference type="ARBA" id="ARBA00022977"/>
    </source>
</evidence>
<evidence type="ECO:0000313" key="14">
    <source>
        <dbReference type="EMBL" id="RXJ74779.1"/>
    </source>
</evidence>
<dbReference type="RefSeq" id="WP_129120670.1">
    <property type="nucleotide sequence ID" value="NZ_PEIB01000001.1"/>
</dbReference>
<comment type="catalytic activity">
    <reaction evidence="7 10 11">
        <text>4-methyl-5-(2-phosphooxyethyl)-thiazole + 4-amino-2-methyl-5-(diphosphooxymethyl)pyrimidine + H(+) = thiamine phosphate + diphosphate</text>
        <dbReference type="Rhea" id="RHEA:22328"/>
        <dbReference type="ChEBI" id="CHEBI:15378"/>
        <dbReference type="ChEBI" id="CHEBI:33019"/>
        <dbReference type="ChEBI" id="CHEBI:37575"/>
        <dbReference type="ChEBI" id="CHEBI:57841"/>
        <dbReference type="ChEBI" id="CHEBI:58296"/>
        <dbReference type="EC" id="2.5.1.3"/>
    </reaction>
</comment>
<accession>A0A4Q0Z032</accession>
<feature type="domain" description="Thiamine phosphate synthase/TenI" evidence="13">
    <location>
        <begin position="6"/>
        <end position="186"/>
    </location>
</feature>
<dbReference type="AlphaFoldDB" id="A0A4Q0Z032"/>
<evidence type="ECO:0000256" key="10">
    <source>
        <dbReference type="HAMAP-Rule" id="MF_00097"/>
    </source>
</evidence>
<evidence type="ECO:0000256" key="9">
    <source>
        <dbReference type="ARBA" id="ARBA00047883"/>
    </source>
</evidence>
<feature type="binding site" evidence="10">
    <location>
        <position position="87"/>
    </location>
    <ligand>
        <name>Mg(2+)</name>
        <dbReference type="ChEBI" id="CHEBI:18420"/>
    </ligand>
</feature>
<dbReference type="GO" id="GO:0000287">
    <property type="term" value="F:magnesium ion binding"/>
    <property type="evidence" value="ECO:0007669"/>
    <property type="project" value="UniProtKB-UniRule"/>
</dbReference>
<feature type="binding site" evidence="10">
    <location>
        <position position="67"/>
    </location>
    <ligand>
        <name>4-amino-2-methyl-5-(diphosphooxymethyl)pyrimidine</name>
        <dbReference type="ChEBI" id="CHEBI:57841"/>
    </ligand>
</feature>
<evidence type="ECO:0000256" key="8">
    <source>
        <dbReference type="ARBA" id="ARBA00047851"/>
    </source>
</evidence>
<name>A0A4Q0Z032_9GAMM</name>
<dbReference type="InterPro" id="IPR013785">
    <property type="entry name" value="Aldolase_TIM"/>
</dbReference>
<dbReference type="NCBIfam" id="TIGR00693">
    <property type="entry name" value="thiE"/>
    <property type="match status" value="1"/>
</dbReference>
<keyword evidence="5 10" id="KW-0460">Magnesium</keyword>
<keyword evidence="3 10" id="KW-0808">Transferase</keyword>
<comment type="cofactor">
    <cofactor evidence="10">
        <name>Mg(2+)</name>
        <dbReference type="ChEBI" id="CHEBI:18420"/>
    </cofactor>
    <text evidence="10">Binds 1 Mg(2+) ion per subunit.</text>
</comment>
<evidence type="ECO:0000256" key="1">
    <source>
        <dbReference type="ARBA" id="ARBA00003814"/>
    </source>
</evidence>
<proteinExistence type="inferred from homology"/>
<dbReference type="PANTHER" id="PTHR20857">
    <property type="entry name" value="THIAMINE-PHOSPHATE PYROPHOSPHORYLASE"/>
    <property type="match status" value="1"/>
</dbReference>
<keyword evidence="4 10" id="KW-0479">Metal-binding</keyword>
<evidence type="ECO:0000256" key="12">
    <source>
        <dbReference type="RuleBase" id="RU004253"/>
    </source>
</evidence>
<dbReference type="GO" id="GO:0009229">
    <property type="term" value="P:thiamine diphosphate biosynthetic process"/>
    <property type="evidence" value="ECO:0007669"/>
    <property type="project" value="UniProtKB-UniRule"/>
</dbReference>
<comment type="pathway">
    <text evidence="2 10 12">Cofactor biosynthesis; thiamine diphosphate biosynthesis; thiamine phosphate from 4-amino-2-methyl-5-diphosphomethylpyrimidine and 4-methyl-5-(2-phosphoethyl)-thiazole: step 1/1.</text>
</comment>
<comment type="caution">
    <text evidence="14">The sequence shown here is derived from an EMBL/GenBank/DDBJ whole genome shotgun (WGS) entry which is preliminary data.</text>
</comment>
<feature type="binding site" evidence="10">
    <location>
        <begin position="183"/>
        <end position="184"/>
    </location>
    <ligand>
        <name>2-[(2R,5Z)-2-carboxy-4-methylthiazol-5(2H)-ylidene]ethyl phosphate</name>
        <dbReference type="ChEBI" id="CHEBI:62899"/>
    </ligand>
</feature>
<dbReference type="GO" id="GO:0005737">
    <property type="term" value="C:cytoplasm"/>
    <property type="evidence" value="ECO:0007669"/>
    <property type="project" value="TreeGrafter"/>
</dbReference>
<feature type="binding site" evidence="10">
    <location>
        <position position="68"/>
    </location>
    <ligand>
        <name>Mg(2+)</name>
        <dbReference type="ChEBI" id="CHEBI:18420"/>
    </ligand>
</feature>
<evidence type="ECO:0000256" key="3">
    <source>
        <dbReference type="ARBA" id="ARBA00022679"/>
    </source>
</evidence>